<dbReference type="GO" id="GO:0009690">
    <property type="term" value="P:cytokinin metabolic process"/>
    <property type="evidence" value="ECO:0007669"/>
    <property type="project" value="InterPro"/>
</dbReference>
<organism evidence="8 9">
    <name type="scientific">Hibiscus syriacus</name>
    <name type="common">Rose of Sharon</name>
    <dbReference type="NCBI Taxonomy" id="106335"/>
    <lineage>
        <taxon>Eukaryota</taxon>
        <taxon>Viridiplantae</taxon>
        <taxon>Streptophyta</taxon>
        <taxon>Embryophyta</taxon>
        <taxon>Tracheophyta</taxon>
        <taxon>Spermatophyta</taxon>
        <taxon>Magnoliopsida</taxon>
        <taxon>eudicotyledons</taxon>
        <taxon>Gunneridae</taxon>
        <taxon>Pentapetalae</taxon>
        <taxon>rosids</taxon>
        <taxon>malvids</taxon>
        <taxon>Malvales</taxon>
        <taxon>Malvaceae</taxon>
        <taxon>Malvoideae</taxon>
        <taxon>Hibiscus</taxon>
    </lineage>
</organism>
<dbReference type="GO" id="GO:0019139">
    <property type="term" value="F:cytokinin dehydrogenase activity"/>
    <property type="evidence" value="ECO:0007669"/>
    <property type="project" value="InterPro"/>
</dbReference>
<feature type="domain" description="Cytokinin dehydrogenase 1 FAD/cytokinin binding" evidence="7">
    <location>
        <begin position="154"/>
        <end position="238"/>
    </location>
</feature>
<dbReference type="Gene3D" id="3.30.465.10">
    <property type="match status" value="1"/>
</dbReference>
<dbReference type="InterPro" id="IPR016170">
    <property type="entry name" value="Cytok_DH_C_sf"/>
</dbReference>
<dbReference type="PANTHER" id="PTHR13878">
    <property type="entry name" value="GULONOLACTONE OXIDASE"/>
    <property type="match status" value="1"/>
</dbReference>
<accession>A0A6A3CVC5</accession>
<comment type="similarity">
    <text evidence="2">Belongs to the oxygen-dependent FAD-linked oxidoreductase family.</text>
</comment>
<dbReference type="SUPFAM" id="SSF56176">
    <property type="entry name" value="FAD-binding/transporter-associated domain-like"/>
    <property type="match status" value="1"/>
</dbReference>
<evidence type="ECO:0000256" key="6">
    <source>
        <dbReference type="SAM" id="MobiDB-lite"/>
    </source>
</evidence>
<dbReference type="InterPro" id="IPR016169">
    <property type="entry name" value="FAD-bd_PCMH_sub2"/>
</dbReference>
<evidence type="ECO:0000313" key="9">
    <source>
        <dbReference type="Proteomes" id="UP000436088"/>
    </source>
</evidence>
<name>A0A6A3CVC5_HIBSY</name>
<dbReference type="GO" id="GO:0050660">
    <property type="term" value="F:flavin adenine dinucleotide binding"/>
    <property type="evidence" value="ECO:0007669"/>
    <property type="project" value="InterPro"/>
</dbReference>
<dbReference type="InterPro" id="IPR036318">
    <property type="entry name" value="FAD-bd_PCMH-like_sf"/>
</dbReference>
<evidence type="ECO:0000256" key="5">
    <source>
        <dbReference type="ARBA" id="ARBA00023002"/>
    </source>
</evidence>
<feature type="domain" description="Cytokinin dehydrogenase 1 FAD/cytokinin binding" evidence="7">
    <location>
        <begin position="290"/>
        <end position="382"/>
    </location>
</feature>
<dbReference type="AlphaFoldDB" id="A0A6A3CVC5"/>
<dbReference type="PANTHER" id="PTHR13878:SF102">
    <property type="entry name" value="CYTOKININ DEHYDROGENASE 5"/>
    <property type="match status" value="1"/>
</dbReference>
<evidence type="ECO:0000259" key="7">
    <source>
        <dbReference type="Pfam" id="PF09265"/>
    </source>
</evidence>
<evidence type="ECO:0000256" key="4">
    <source>
        <dbReference type="ARBA" id="ARBA00022827"/>
    </source>
</evidence>
<dbReference type="SUPFAM" id="SSF55103">
    <property type="entry name" value="FAD-linked oxidases, C-terminal domain"/>
    <property type="match status" value="1"/>
</dbReference>
<keyword evidence="9" id="KW-1185">Reference proteome</keyword>
<evidence type="ECO:0000256" key="3">
    <source>
        <dbReference type="ARBA" id="ARBA00022630"/>
    </source>
</evidence>
<gene>
    <name evidence="8" type="ORF">F3Y22_tig00002840pilonHSYRG01166</name>
</gene>
<dbReference type="EMBL" id="VEPZ02000196">
    <property type="protein sequence ID" value="KAE8731372.1"/>
    <property type="molecule type" value="Genomic_DNA"/>
</dbReference>
<sequence>MSTANSASIRTTSNRLLLISVLHPDSAQDVVQLVKAAYESNRVLPVSARGHGHSINRQAQTRTGVVIQMSSSKEACELISRRKLPRPRFRARESGQTFNHAQISNVHELDVVTGKGELLTCSEDQNPELFHAVLGGLGQSGIITRARISLEPAPQWVRWIRVLYLDFSAFTGDQEHLISLRAQSGCQKFDYVEGFVIVDEGLVNNWRSSFFSPRNPVQNSSLVATGAEVESVEETKFYLNISVYDLFAVCGFLGPGSQVRVEAPVQGFVGGSTPMAKPFYTQIKDCRIHILGNGRRGPILIYPMNKDKWDQRSSAVMPDERVFYLVALLRSASDNGEETQSLEYLTVQNRQIPRYCEEAGMNVKQYFPHYTTQQVWMDHFGRPRRRLPCYYHHDRLLWPRHLAAVDSRTPDGSPRRSPMVSHHHSYGDSPRQPPLEPVRRAYLLGYKSHRTCKMKEHDSNIATNIGVEEYTNKKRANYSNTDDKKQRKTTERRVKRLTKRCRKPNVVKTVV</sequence>
<protein>
    <recommendedName>
        <fullName evidence="7">Cytokinin dehydrogenase 1 FAD/cytokinin binding domain-containing protein</fullName>
    </recommendedName>
</protein>
<dbReference type="Pfam" id="PF09265">
    <property type="entry name" value="Cytokin-bind"/>
    <property type="match status" value="2"/>
</dbReference>
<dbReference type="InterPro" id="IPR015345">
    <property type="entry name" value="Cytokinin_DH_FAD/cytokin-bd"/>
</dbReference>
<keyword evidence="5" id="KW-0560">Oxidoreductase</keyword>
<comment type="caution">
    <text evidence="8">The sequence shown here is derived from an EMBL/GenBank/DDBJ whole genome shotgun (WGS) entry which is preliminary data.</text>
</comment>
<dbReference type="Gene3D" id="3.30.43.10">
    <property type="entry name" value="Uridine Diphospho-n-acetylenolpyruvylglucosamine Reductase, domain 2"/>
    <property type="match status" value="1"/>
</dbReference>
<dbReference type="Proteomes" id="UP000436088">
    <property type="component" value="Unassembled WGS sequence"/>
</dbReference>
<evidence type="ECO:0000256" key="2">
    <source>
        <dbReference type="ARBA" id="ARBA00005466"/>
    </source>
</evidence>
<dbReference type="InterPro" id="IPR016164">
    <property type="entry name" value="FAD-linked_Oxase-like_C"/>
</dbReference>
<proteinExistence type="inferred from homology"/>
<comment type="cofactor">
    <cofactor evidence="1">
        <name>FAD</name>
        <dbReference type="ChEBI" id="CHEBI:57692"/>
    </cofactor>
</comment>
<evidence type="ECO:0000313" key="8">
    <source>
        <dbReference type="EMBL" id="KAE8731372.1"/>
    </source>
</evidence>
<reference evidence="8" key="1">
    <citation type="submission" date="2019-09" db="EMBL/GenBank/DDBJ databases">
        <title>Draft genome information of white flower Hibiscus syriacus.</title>
        <authorList>
            <person name="Kim Y.-M."/>
        </authorList>
    </citation>
    <scope>NUCLEOTIDE SEQUENCE [LARGE SCALE GENOMIC DNA]</scope>
    <source>
        <strain evidence="8">YM2019G1</strain>
    </source>
</reference>
<evidence type="ECO:0000256" key="1">
    <source>
        <dbReference type="ARBA" id="ARBA00001974"/>
    </source>
</evidence>
<feature type="region of interest" description="Disordered" evidence="6">
    <location>
        <begin position="406"/>
        <end position="434"/>
    </location>
</feature>
<keyword evidence="3" id="KW-0285">Flavoprotein</keyword>
<dbReference type="InterPro" id="IPR016167">
    <property type="entry name" value="FAD-bd_PCMH_sub1"/>
</dbReference>
<keyword evidence="4" id="KW-0274">FAD</keyword>
<dbReference type="Gene3D" id="3.40.462.10">
    <property type="entry name" value="FAD-linked oxidases, C-terminal domain"/>
    <property type="match status" value="2"/>
</dbReference>
<dbReference type="InterPro" id="IPR050432">
    <property type="entry name" value="FAD-linked_Oxidoreductases_BP"/>
</dbReference>